<dbReference type="GO" id="GO:0035091">
    <property type="term" value="F:phosphatidylinositol binding"/>
    <property type="evidence" value="ECO:0007669"/>
    <property type="project" value="TreeGrafter"/>
</dbReference>
<dbReference type="SMART" id="SM00326">
    <property type="entry name" value="SH3"/>
    <property type="match status" value="1"/>
</dbReference>
<gene>
    <name evidence="6" type="ORF">TT172_LOCUS5634</name>
</gene>
<dbReference type="EMBL" id="OUUZ01000010">
    <property type="protein sequence ID" value="SPQ23215.1"/>
    <property type="molecule type" value="Genomic_DNA"/>
</dbReference>
<feature type="region of interest" description="Disordered" evidence="4">
    <location>
        <begin position="247"/>
        <end position="331"/>
    </location>
</feature>
<evidence type="ECO:0000313" key="7">
    <source>
        <dbReference type="Proteomes" id="UP000289323"/>
    </source>
</evidence>
<feature type="domain" description="SH3" evidence="5">
    <location>
        <begin position="338"/>
        <end position="398"/>
    </location>
</feature>
<dbReference type="PANTHER" id="PTHR15629">
    <property type="entry name" value="SH3YL1 PROTEIN"/>
    <property type="match status" value="1"/>
</dbReference>
<feature type="compositionally biased region" description="Polar residues" evidence="4">
    <location>
        <begin position="291"/>
        <end position="302"/>
    </location>
</feature>
<sequence length="398" mass="42096">MGIHNPLPSSLASECKKCGKILSSFIDPRQAFGPDKVIPPSVLASAKGLAILTVIKAGFLGSARFGSGLVVARLHDGSWSAPSAIATGGAGFGGQIGFELTDFVFILNDSSAVKTFSQAGSLTLGGNVSVAAGPVGRNAEAAGAASLRSVAAVFSYSKTKGLFAGVSLEGSVIIERRDANAKLYGRPVTARELLSGGERPPPQAAPLLSILNSRIFNGLSAGTIDDRMYNDIPIYDDHRDEVIWGNRTGPGYREGQSRDEGYVSGGPAHDEFGRPKRSTTWQDDVYDQPRSFGQGSRSNTFNDTYGGTGAAGDGTEKKVGPGRPAAPKPNYASKEAMLKKNEAIALYNFEPDQPGDLGFKKGDIITVLKKTDSDNDWWTGMIGTRHGIFPSNYVKMKE</sequence>
<dbReference type="CDD" id="cd11842">
    <property type="entry name" value="SH3_Ysc84p_like"/>
    <property type="match status" value="1"/>
</dbReference>
<comment type="similarity">
    <text evidence="1">Belongs to the SH3YL1 family.</text>
</comment>
<dbReference type="PROSITE" id="PS50002">
    <property type="entry name" value="SH3"/>
    <property type="match status" value="1"/>
</dbReference>
<dbReference type="Pfam" id="PF00018">
    <property type="entry name" value="SH3_1"/>
    <property type="match status" value="1"/>
</dbReference>
<dbReference type="PRINTS" id="PR01887">
    <property type="entry name" value="SPECTRNALPHA"/>
</dbReference>
<protein>
    <submittedName>
        <fullName evidence="6">705ba7e7-3204-4f8a-b83b-dbaec62e6335</fullName>
    </submittedName>
</protein>
<evidence type="ECO:0000256" key="4">
    <source>
        <dbReference type="SAM" id="MobiDB-lite"/>
    </source>
</evidence>
<dbReference type="Gene3D" id="2.30.30.40">
    <property type="entry name" value="SH3 Domains"/>
    <property type="match status" value="1"/>
</dbReference>
<dbReference type="AlphaFoldDB" id="A0A3S4AQ32"/>
<dbReference type="GO" id="GO:0051017">
    <property type="term" value="P:actin filament bundle assembly"/>
    <property type="evidence" value="ECO:0007669"/>
    <property type="project" value="TreeGrafter"/>
</dbReference>
<organism evidence="6 7">
    <name type="scientific">Thermothielavioides terrestris</name>
    <dbReference type="NCBI Taxonomy" id="2587410"/>
    <lineage>
        <taxon>Eukaryota</taxon>
        <taxon>Fungi</taxon>
        <taxon>Dikarya</taxon>
        <taxon>Ascomycota</taxon>
        <taxon>Pezizomycotina</taxon>
        <taxon>Sordariomycetes</taxon>
        <taxon>Sordariomycetidae</taxon>
        <taxon>Sordariales</taxon>
        <taxon>Chaetomiaceae</taxon>
        <taxon>Thermothielavioides</taxon>
    </lineage>
</organism>
<dbReference type="Proteomes" id="UP000289323">
    <property type="component" value="Unassembled WGS sequence"/>
</dbReference>
<evidence type="ECO:0000256" key="1">
    <source>
        <dbReference type="ARBA" id="ARBA00007761"/>
    </source>
</evidence>
<dbReference type="InterPro" id="IPR001452">
    <property type="entry name" value="SH3_domain"/>
</dbReference>
<dbReference type="InterPro" id="IPR033643">
    <property type="entry name" value="SYLF_SH3YL1-like"/>
</dbReference>
<name>A0A3S4AQ32_9PEZI</name>
<evidence type="ECO:0000256" key="2">
    <source>
        <dbReference type="ARBA" id="ARBA00022443"/>
    </source>
</evidence>
<dbReference type="GO" id="GO:0051015">
    <property type="term" value="F:actin filament binding"/>
    <property type="evidence" value="ECO:0007669"/>
    <property type="project" value="TreeGrafter"/>
</dbReference>
<dbReference type="GO" id="GO:0051666">
    <property type="term" value="P:actin cortical patch localization"/>
    <property type="evidence" value="ECO:0007669"/>
    <property type="project" value="TreeGrafter"/>
</dbReference>
<evidence type="ECO:0000313" key="6">
    <source>
        <dbReference type="EMBL" id="SPQ23215.1"/>
    </source>
</evidence>
<dbReference type="PRINTS" id="PR00452">
    <property type="entry name" value="SH3DOMAIN"/>
</dbReference>
<proteinExistence type="inferred from homology"/>
<dbReference type="CDD" id="cd11525">
    <property type="entry name" value="SYLF_SH3YL1_like"/>
    <property type="match status" value="1"/>
</dbReference>
<accession>A0A3S4AQ32</accession>
<dbReference type="PANTHER" id="PTHR15629:SF2">
    <property type="entry name" value="SH3 DOMAIN-CONTAINING YSC84-LIKE PROTEIN 1"/>
    <property type="match status" value="1"/>
</dbReference>
<dbReference type="FunFam" id="2.30.30.40:FF:000100">
    <property type="entry name" value="SH3 domain-containing YSC84-like protein 1"/>
    <property type="match status" value="1"/>
</dbReference>
<reference evidence="6 7" key="1">
    <citation type="submission" date="2018-04" db="EMBL/GenBank/DDBJ databases">
        <authorList>
            <person name="Huttner S."/>
            <person name="Dainat J."/>
        </authorList>
    </citation>
    <scope>NUCLEOTIDE SEQUENCE [LARGE SCALE GENOMIC DNA]</scope>
</reference>
<evidence type="ECO:0000256" key="3">
    <source>
        <dbReference type="PROSITE-ProRule" id="PRU00192"/>
    </source>
</evidence>
<dbReference type="InterPro" id="IPR007461">
    <property type="entry name" value="Ysc84_actin-binding"/>
</dbReference>
<evidence type="ECO:0000259" key="5">
    <source>
        <dbReference type="PROSITE" id="PS50002"/>
    </source>
</evidence>
<dbReference type="InterPro" id="IPR051702">
    <property type="entry name" value="SH3_domain_YSC84-like"/>
</dbReference>
<dbReference type="SUPFAM" id="SSF50044">
    <property type="entry name" value="SH3-domain"/>
    <property type="match status" value="1"/>
</dbReference>
<keyword evidence="2 3" id="KW-0728">SH3 domain</keyword>
<dbReference type="Pfam" id="PF04366">
    <property type="entry name" value="Ysc84"/>
    <property type="match status" value="1"/>
</dbReference>
<dbReference type="InterPro" id="IPR036028">
    <property type="entry name" value="SH3-like_dom_sf"/>
</dbReference>
<dbReference type="GO" id="GO:0030479">
    <property type="term" value="C:actin cortical patch"/>
    <property type="evidence" value="ECO:0007669"/>
    <property type="project" value="TreeGrafter"/>
</dbReference>